<keyword evidence="7" id="KW-1185">Reference proteome</keyword>
<comment type="caution">
    <text evidence="6">The sequence shown here is derived from an EMBL/GenBank/DDBJ whole genome shotgun (WGS) entry which is preliminary data.</text>
</comment>
<evidence type="ECO:0000256" key="3">
    <source>
        <dbReference type="SAM" id="MobiDB-lite"/>
    </source>
</evidence>
<keyword evidence="1 4" id="KW-0732">Signal</keyword>
<dbReference type="InterPro" id="IPR012674">
    <property type="entry name" value="Calycin"/>
</dbReference>
<dbReference type="SUPFAM" id="SSF50814">
    <property type="entry name" value="Lipocalins"/>
    <property type="match status" value="1"/>
</dbReference>
<protein>
    <submittedName>
        <fullName evidence="6">Zinc transport system substrate-binding protein</fullName>
    </submittedName>
</protein>
<dbReference type="GO" id="GO:0008270">
    <property type="term" value="F:zinc ion binding"/>
    <property type="evidence" value="ECO:0007669"/>
    <property type="project" value="InterPro"/>
</dbReference>
<dbReference type="RefSeq" id="WP_034548045.1">
    <property type="nucleotide sequence ID" value="NZ_CAUPJO010000006.1"/>
</dbReference>
<dbReference type="Gene3D" id="2.40.128.20">
    <property type="match status" value="1"/>
</dbReference>
<gene>
    <name evidence="6" type="ORF">C7381_10192</name>
</gene>
<evidence type="ECO:0000256" key="4">
    <source>
        <dbReference type="SAM" id="SignalP"/>
    </source>
</evidence>
<evidence type="ECO:0000259" key="5">
    <source>
        <dbReference type="Pfam" id="PF09223"/>
    </source>
</evidence>
<feature type="compositionally biased region" description="Basic and acidic residues" evidence="3">
    <location>
        <begin position="45"/>
        <end position="60"/>
    </location>
</feature>
<sequence>MKNLRMFLIAVLVVSMSFIVGCKKTNENEGKKEDAAATTTEQQTTEDKSNENSEAEKNDEASVQMWEGDWNSIDGYYDEPEVKEAIEKAAKEKNQTSEEYIKDLDKTVGTIYKSMHVDKDGITLYDGKIGEGKEMAKINCTFKEKIEVPHGNKTLNWFVFETDSKDVPKYIALMQIHGEEHLAHFHARFTDDLKEVSDEENGWFPTFVRTSSDIEDIAEELTE</sequence>
<evidence type="ECO:0000313" key="6">
    <source>
        <dbReference type="EMBL" id="PVY95566.1"/>
    </source>
</evidence>
<dbReference type="EMBL" id="QEKV01000001">
    <property type="protein sequence ID" value="PVY95566.1"/>
    <property type="molecule type" value="Genomic_DNA"/>
</dbReference>
<dbReference type="Pfam" id="PF09223">
    <property type="entry name" value="ZinT"/>
    <property type="match status" value="1"/>
</dbReference>
<feature type="chain" id="PRO_5039477184" evidence="4">
    <location>
        <begin position="23"/>
        <end position="223"/>
    </location>
</feature>
<dbReference type="AlphaFoldDB" id="A0A2U1E6I9"/>
<dbReference type="InterPro" id="IPR015304">
    <property type="entry name" value="ZinT_dom"/>
</dbReference>
<feature type="signal peptide" evidence="4">
    <location>
        <begin position="1"/>
        <end position="22"/>
    </location>
</feature>
<name>A0A2U1E6I9_9FIRM</name>
<proteinExistence type="predicted"/>
<dbReference type="PROSITE" id="PS51257">
    <property type="entry name" value="PROKAR_LIPOPROTEIN"/>
    <property type="match status" value="1"/>
</dbReference>
<keyword evidence="2" id="KW-0862">Zinc</keyword>
<feature type="domain" description="ZinT" evidence="5">
    <location>
        <begin position="59"/>
        <end position="222"/>
    </location>
</feature>
<evidence type="ECO:0000256" key="2">
    <source>
        <dbReference type="ARBA" id="ARBA00022833"/>
    </source>
</evidence>
<dbReference type="Proteomes" id="UP000245793">
    <property type="component" value="Unassembled WGS sequence"/>
</dbReference>
<organism evidence="6 7">
    <name type="scientific">Ezakiella coagulans</name>
    <dbReference type="NCBI Taxonomy" id="46507"/>
    <lineage>
        <taxon>Bacteria</taxon>
        <taxon>Bacillati</taxon>
        <taxon>Bacillota</taxon>
        <taxon>Tissierellia</taxon>
        <taxon>Ezakiella</taxon>
    </lineage>
</organism>
<evidence type="ECO:0000256" key="1">
    <source>
        <dbReference type="ARBA" id="ARBA00022729"/>
    </source>
</evidence>
<reference evidence="6 7" key="1">
    <citation type="submission" date="2018-04" db="EMBL/GenBank/DDBJ databases">
        <title>Genomic Encyclopedia of Type Strains, Phase IV (KMG-IV): sequencing the most valuable type-strain genomes for metagenomic binning, comparative biology and taxonomic classification.</title>
        <authorList>
            <person name="Goeker M."/>
        </authorList>
    </citation>
    <scope>NUCLEOTIDE SEQUENCE [LARGE SCALE GENOMIC DNA]</scope>
    <source>
        <strain evidence="6 7">DSM 20705</strain>
    </source>
</reference>
<feature type="region of interest" description="Disordered" evidence="3">
    <location>
        <begin position="28"/>
        <end position="64"/>
    </location>
</feature>
<evidence type="ECO:0000313" key="7">
    <source>
        <dbReference type="Proteomes" id="UP000245793"/>
    </source>
</evidence>
<accession>A0A2U1E6I9</accession>